<dbReference type="RefSeq" id="WP_189701617.1">
    <property type="nucleotide sequence ID" value="NZ_BMTA01000029.1"/>
</dbReference>
<sequence length="162" mass="16954">MKTVLENDPPTRSDRSECVNTLNALESYRSTRPGAVESRVTFAQSKSGPFLQEVLRWLPAAGARQDLQQAADVLSGCGRFSIGWSDGTTGTEGVVAHGSAGIGDASWHATVTVTAETFTVQETLVLVVVGKTLVVLSEAGSPTAPSRSRTLGLARTAAARVP</sequence>
<accession>A0A7M2T9R8</accession>
<proteinExistence type="predicted"/>
<dbReference type="EMBL" id="CP063374">
    <property type="protein sequence ID" value="QOV44879.1"/>
    <property type="molecule type" value="Genomic_DNA"/>
</dbReference>
<evidence type="ECO:0000313" key="1">
    <source>
        <dbReference type="EMBL" id="QOV44879.1"/>
    </source>
</evidence>
<gene>
    <name evidence="1" type="ORF">IPT68_02400</name>
</gene>
<reference evidence="1 2" key="1">
    <citation type="submission" date="2020-10" db="EMBL/GenBank/DDBJ databases">
        <title>Streptomyces chromofuscus complate genome analysis.</title>
        <authorList>
            <person name="Anwar N."/>
        </authorList>
    </citation>
    <scope>NUCLEOTIDE SEQUENCE [LARGE SCALE GENOMIC DNA]</scope>
    <source>
        <strain evidence="1 2">DSM 40273</strain>
    </source>
</reference>
<dbReference type="Proteomes" id="UP000594008">
    <property type="component" value="Chromosome"/>
</dbReference>
<protein>
    <submittedName>
        <fullName evidence="1">Uncharacterized protein</fullName>
    </submittedName>
</protein>
<evidence type="ECO:0000313" key="2">
    <source>
        <dbReference type="Proteomes" id="UP000594008"/>
    </source>
</evidence>
<dbReference type="AlphaFoldDB" id="A0A7M2T9R8"/>
<name>A0A7M2T9R8_STRCW</name>
<dbReference type="KEGG" id="schf:IPT68_02400"/>
<organism evidence="1 2">
    <name type="scientific">Streptomyces chromofuscus</name>
    <dbReference type="NCBI Taxonomy" id="42881"/>
    <lineage>
        <taxon>Bacteria</taxon>
        <taxon>Bacillati</taxon>
        <taxon>Actinomycetota</taxon>
        <taxon>Actinomycetes</taxon>
        <taxon>Kitasatosporales</taxon>
        <taxon>Streptomycetaceae</taxon>
        <taxon>Streptomyces</taxon>
    </lineage>
</organism>
<keyword evidence="2" id="KW-1185">Reference proteome</keyword>